<sequence>MILSIFFLPLIFALLPICECGDKKKVAKQLKGHFSAHIRAEIQFVDTGGDDAKKLGLYATATGGELISESVCNIVVVFEKKAVKVKTFQRRKKQESLQPALPKRSNHVKKKSTDVKQQQSDDETKNAAAEVRHAKCEINANDLKLNSEDTVIYLGVTDVAVLDDEHKHEFRIPITKLRSKKRVSQIPAKNGLTIHKTGKIALHHANKKELNFWHKHLKHLFGSKDPVVDFAARFEFD</sequence>
<reference evidence="3" key="1">
    <citation type="submission" date="2022-01" db="EMBL/GenBank/DDBJ databases">
        <title>Genome Sequence Resource for Two Populations of Ditylenchus destructor, the Migratory Endoparasitic Phytonematode.</title>
        <authorList>
            <person name="Zhang H."/>
            <person name="Lin R."/>
            <person name="Xie B."/>
        </authorList>
    </citation>
    <scope>NUCLEOTIDE SEQUENCE</scope>
    <source>
        <strain evidence="3">BazhouSP</strain>
    </source>
</reference>
<protein>
    <submittedName>
        <fullName evidence="3">Uncharacterized protein</fullName>
    </submittedName>
</protein>
<gene>
    <name evidence="3" type="ORF">DdX_09227</name>
</gene>
<name>A0AAD4N518_9BILA</name>
<evidence type="ECO:0000256" key="2">
    <source>
        <dbReference type="SAM" id="SignalP"/>
    </source>
</evidence>
<evidence type="ECO:0000256" key="1">
    <source>
        <dbReference type="SAM" id="MobiDB-lite"/>
    </source>
</evidence>
<feature type="region of interest" description="Disordered" evidence="1">
    <location>
        <begin position="94"/>
        <end position="127"/>
    </location>
</feature>
<feature type="chain" id="PRO_5041996861" evidence="2">
    <location>
        <begin position="21"/>
        <end position="237"/>
    </location>
</feature>
<keyword evidence="2" id="KW-0732">Signal</keyword>
<organism evidence="3 4">
    <name type="scientific">Ditylenchus destructor</name>
    <dbReference type="NCBI Taxonomy" id="166010"/>
    <lineage>
        <taxon>Eukaryota</taxon>
        <taxon>Metazoa</taxon>
        <taxon>Ecdysozoa</taxon>
        <taxon>Nematoda</taxon>
        <taxon>Chromadorea</taxon>
        <taxon>Rhabditida</taxon>
        <taxon>Tylenchina</taxon>
        <taxon>Tylenchomorpha</taxon>
        <taxon>Sphaerularioidea</taxon>
        <taxon>Anguinidae</taxon>
        <taxon>Anguininae</taxon>
        <taxon>Ditylenchus</taxon>
    </lineage>
</organism>
<dbReference type="AlphaFoldDB" id="A0AAD4N518"/>
<feature type="signal peptide" evidence="2">
    <location>
        <begin position="1"/>
        <end position="20"/>
    </location>
</feature>
<dbReference type="EMBL" id="JAKKPZ010000016">
    <property type="protein sequence ID" value="KAI1713155.1"/>
    <property type="molecule type" value="Genomic_DNA"/>
</dbReference>
<evidence type="ECO:0000313" key="4">
    <source>
        <dbReference type="Proteomes" id="UP001201812"/>
    </source>
</evidence>
<comment type="caution">
    <text evidence="3">The sequence shown here is derived from an EMBL/GenBank/DDBJ whole genome shotgun (WGS) entry which is preliminary data.</text>
</comment>
<accession>A0AAD4N518</accession>
<evidence type="ECO:0000313" key="3">
    <source>
        <dbReference type="EMBL" id="KAI1713155.1"/>
    </source>
</evidence>
<dbReference type="Proteomes" id="UP001201812">
    <property type="component" value="Unassembled WGS sequence"/>
</dbReference>
<proteinExistence type="predicted"/>
<keyword evidence="4" id="KW-1185">Reference proteome</keyword>